<keyword evidence="2" id="KW-0472">Membrane</keyword>
<keyword evidence="2" id="KW-1133">Transmembrane helix</keyword>
<gene>
    <name evidence="3" type="ORF">EDD79_100469</name>
</gene>
<dbReference type="EMBL" id="SLYC01000004">
    <property type="protein sequence ID" value="TCQ05888.1"/>
    <property type="molecule type" value="Genomic_DNA"/>
</dbReference>
<evidence type="ECO:0000313" key="4">
    <source>
        <dbReference type="Proteomes" id="UP000295504"/>
    </source>
</evidence>
<evidence type="ECO:0000256" key="2">
    <source>
        <dbReference type="SAM" id="Phobius"/>
    </source>
</evidence>
<organism evidence="3 4">
    <name type="scientific">Serpentinicella alkaliphila</name>
    <dbReference type="NCBI Taxonomy" id="1734049"/>
    <lineage>
        <taxon>Bacteria</taxon>
        <taxon>Bacillati</taxon>
        <taxon>Bacillota</taxon>
        <taxon>Clostridia</taxon>
        <taxon>Peptostreptococcales</taxon>
        <taxon>Natronincolaceae</taxon>
        <taxon>Serpentinicella</taxon>
    </lineage>
</organism>
<dbReference type="AlphaFoldDB" id="A0A4R2TQ29"/>
<keyword evidence="4" id="KW-1185">Reference proteome</keyword>
<keyword evidence="2" id="KW-0812">Transmembrane</keyword>
<feature type="coiled-coil region" evidence="1">
    <location>
        <begin position="52"/>
        <end position="79"/>
    </location>
</feature>
<proteinExistence type="predicted"/>
<reference evidence="3 4" key="1">
    <citation type="submission" date="2019-03" db="EMBL/GenBank/DDBJ databases">
        <title>Genomic Encyclopedia of Type Strains, Phase IV (KMG-IV): sequencing the most valuable type-strain genomes for metagenomic binning, comparative biology and taxonomic classification.</title>
        <authorList>
            <person name="Goeker M."/>
        </authorList>
    </citation>
    <scope>NUCLEOTIDE SEQUENCE [LARGE SCALE GENOMIC DNA]</scope>
    <source>
        <strain evidence="3 4">DSM 100013</strain>
    </source>
</reference>
<sequence length="155" mass="17731">MDVNLIVFIVGCVIVVGTLLFNIYSNNNRSQAQLQSVYETNMNQFTNNVSSNNKNSNDIEQLKREVISIQKELSTVLEILNTNLMNTVIEPVEDLKPDTKNSKIGSFSNILNYSKFLSNNKDIIDRYKNNKSIEEIAKELNKSIREVEMVIKLIK</sequence>
<evidence type="ECO:0000313" key="3">
    <source>
        <dbReference type="EMBL" id="TCQ05888.1"/>
    </source>
</evidence>
<dbReference type="OrthoDB" id="1956247at2"/>
<comment type="caution">
    <text evidence="3">The sequence shown here is derived from an EMBL/GenBank/DDBJ whole genome shotgun (WGS) entry which is preliminary data.</text>
</comment>
<accession>A0A4R2TQ29</accession>
<evidence type="ECO:0000256" key="1">
    <source>
        <dbReference type="SAM" id="Coils"/>
    </source>
</evidence>
<protein>
    <submittedName>
        <fullName evidence="3">Uncharacterized protein</fullName>
    </submittedName>
</protein>
<dbReference type="Proteomes" id="UP000295504">
    <property type="component" value="Unassembled WGS sequence"/>
</dbReference>
<feature type="transmembrane region" description="Helical" evidence="2">
    <location>
        <begin position="6"/>
        <end position="24"/>
    </location>
</feature>
<keyword evidence="1" id="KW-0175">Coiled coil</keyword>
<name>A0A4R2TQ29_9FIRM</name>
<dbReference type="RefSeq" id="WP_132847625.1">
    <property type="nucleotide sequence ID" value="NZ_CP058648.1"/>
</dbReference>